<keyword evidence="6 8" id="KW-0961">Cell wall biogenesis/degradation</keyword>
<comment type="pathway">
    <text evidence="8">Cell wall biogenesis; peptidoglycan biosynthesis.</text>
</comment>
<feature type="binding site" evidence="8">
    <location>
        <begin position="15"/>
        <end position="16"/>
    </location>
    <ligand>
        <name>substrate</name>
    </ligand>
</feature>
<evidence type="ECO:0000256" key="6">
    <source>
        <dbReference type="ARBA" id="ARBA00023316"/>
    </source>
</evidence>
<evidence type="ECO:0000256" key="1">
    <source>
        <dbReference type="ARBA" id="ARBA00001602"/>
    </source>
</evidence>
<dbReference type="GO" id="GO:0008360">
    <property type="term" value="P:regulation of cell shape"/>
    <property type="evidence" value="ECO:0007669"/>
    <property type="project" value="UniProtKB-KW"/>
</dbReference>
<evidence type="ECO:0000256" key="3">
    <source>
        <dbReference type="ARBA" id="ARBA00022960"/>
    </source>
</evidence>
<reference evidence="9 10" key="1">
    <citation type="submission" date="2016-10" db="EMBL/GenBank/DDBJ databases">
        <authorList>
            <person name="de Groot N.N."/>
        </authorList>
    </citation>
    <scope>NUCLEOTIDE SEQUENCE [LARGE SCALE GENOMIC DNA]</scope>
    <source>
        <strain evidence="9 10">DSM 45514</strain>
    </source>
</reference>
<sequence length="279" mass="30465">MTDQYSSTSAVGILDSGVGGLTVVKEVFRQLPKEQILYFGDTLRCPYGPRSAEEVVRFTMEIIGYLSLYPLKALVIACNTATAVALEKVRHELPVPVLGVIEPGARAAIKMSRRGRVGVIGTQGTVRSAAYESALKRIDPDIHVESLACPTLVPLVESGGEDTEQARSIVQKALAPLKKSRLDSLILGCTHYPLIADWIGREMGEDVILISSAEETARELSTVLHHKGLHCDGPARHPGEHQFFTSGQPELFRSIAERWLGQKVTVKHVELPVLEENPV</sequence>
<comment type="catalytic activity">
    <reaction evidence="1 8">
        <text>L-glutamate = D-glutamate</text>
        <dbReference type="Rhea" id="RHEA:12813"/>
        <dbReference type="ChEBI" id="CHEBI:29985"/>
        <dbReference type="ChEBI" id="CHEBI:29986"/>
        <dbReference type="EC" id="5.1.1.3"/>
    </reaction>
</comment>
<keyword evidence="10" id="KW-1185">Reference proteome</keyword>
<dbReference type="InterPro" id="IPR018187">
    <property type="entry name" value="Asp/Glu_racemase_AS_1"/>
</dbReference>
<evidence type="ECO:0000256" key="2">
    <source>
        <dbReference type="ARBA" id="ARBA00013090"/>
    </source>
</evidence>
<dbReference type="PROSITE" id="PS00924">
    <property type="entry name" value="ASP_GLU_RACEMASE_2"/>
    <property type="match status" value="1"/>
</dbReference>
<name>A0A1G6JRV3_9BACL</name>
<evidence type="ECO:0000256" key="5">
    <source>
        <dbReference type="ARBA" id="ARBA00023235"/>
    </source>
</evidence>
<comment type="function">
    <text evidence="8">Provides the (R)-glutamate required for cell wall biosynthesis.</text>
</comment>
<evidence type="ECO:0000313" key="10">
    <source>
        <dbReference type="Proteomes" id="UP000199387"/>
    </source>
</evidence>
<evidence type="ECO:0000256" key="4">
    <source>
        <dbReference type="ARBA" id="ARBA00022984"/>
    </source>
</evidence>
<dbReference type="EC" id="5.1.1.3" evidence="2 8"/>
<dbReference type="Proteomes" id="UP000199387">
    <property type="component" value="Unassembled WGS sequence"/>
</dbReference>
<dbReference type="UniPathway" id="UPA00219"/>
<dbReference type="SUPFAM" id="SSF53681">
    <property type="entry name" value="Aspartate/glutamate racemase"/>
    <property type="match status" value="2"/>
</dbReference>
<feature type="binding site" evidence="8">
    <location>
        <begin position="47"/>
        <end position="48"/>
    </location>
    <ligand>
        <name>substrate</name>
    </ligand>
</feature>
<dbReference type="RefSeq" id="WP_091567009.1">
    <property type="nucleotide sequence ID" value="NZ_FMZA01000004.1"/>
</dbReference>
<feature type="active site" description="Proton donor/acceptor" evidence="8">
    <location>
        <position position="78"/>
    </location>
</feature>
<feature type="active site" description="Proton donor/acceptor" evidence="8">
    <location>
        <position position="189"/>
    </location>
</feature>
<dbReference type="OrthoDB" id="9801055at2"/>
<dbReference type="EMBL" id="FMZA01000004">
    <property type="protein sequence ID" value="SDC21464.1"/>
    <property type="molecule type" value="Genomic_DNA"/>
</dbReference>
<dbReference type="NCBIfam" id="TIGR00067">
    <property type="entry name" value="glut_race"/>
    <property type="match status" value="1"/>
</dbReference>
<evidence type="ECO:0000256" key="8">
    <source>
        <dbReference type="HAMAP-Rule" id="MF_00258"/>
    </source>
</evidence>
<dbReference type="InterPro" id="IPR004391">
    <property type="entry name" value="Glu_race"/>
</dbReference>
<dbReference type="PROSITE" id="PS00923">
    <property type="entry name" value="ASP_GLU_RACEMASE_1"/>
    <property type="match status" value="1"/>
</dbReference>
<keyword evidence="3 8" id="KW-0133">Cell shape</keyword>
<dbReference type="GO" id="GO:0071555">
    <property type="term" value="P:cell wall organization"/>
    <property type="evidence" value="ECO:0007669"/>
    <property type="project" value="UniProtKB-KW"/>
</dbReference>
<dbReference type="NCBIfam" id="NF002035">
    <property type="entry name" value="PRK00865.1-3"/>
    <property type="match status" value="1"/>
</dbReference>
<evidence type="ECO:0000256" key="7">
    <source>
        <dbReference type="ARBA" id="ARBA00070053"/>
    </source>
</evidence>
<feature type="binding site" evidence="8">
    <location>
        <begin position="79"/>
        <end position="80"/>
    </location>
    <ligand>
        <name>substrate</name>
    </ligand>
</feature>
<dbReference type="InterPro" id="IPR001920">
    <property type="entry name" value="Asp/Glu_race"/>
</dbReference>
<dbReference type="Gene3D" id="3.40.50.1860">
    <property type="match status" value="2"/>
</dbReference>
<dbReference type="STRING" id="1236220.SAMN04488112_104157"/>
<dbReference type="GO" id="GO:0009252">
    <property type="term" value="P:peptidoglycan biosynthetic process"/>
    <property type="evidence" value="ECO:0007669"/>
    <property type="project" value="UniProtKB-UniRule"/>
</dbReference>
<gene>
    <name evidence="8" type="primary">murI</name>
    <name evidence="9" type="ORF">SAMN04488112_104157</name>
</gene>
<dbReference type="InterPro" id="IPR015942">
    <property type="entry name" value="Asp/Glu/hydantoin_racemase"/>
</dbReference>
<dbReference type="FunFam" id="3.40.50.1860:FF:000002">
    <property type="entry name" value="Glutamate racemase"/>
    <property type="match status" value="1"/>
</dbReference>
<protein>
    <recommendedName>
        <fullName evidence="7 8">Glutamate racemase</fullName>
        <ecNumber evidence="2 8">5.1.1.3</ecNumber>
    </recommendedName>
</protein>
<dbReference type="GO" id="GO:0042802">
    <property type="term" value="F:identical protein binding"/>
    <property type="evidence" value="ECO:0007669"/>
    <property type="project" value="UniProtKB-ARBA"/>
</dbReference>
<evidence type="ECO:0000313" key="9">
    <source>
        <dbReference type="EMBL" id="SDC21464.1"/>
    </source>
</evidence>
<keyword evidence="5 8" id="KW-0413">Isomerase</keyword>
<organism evidence="9 10">
    <name type="scientific">Melghirimyces thermohalophilus</name>
    <dbReference type="NCBI Taxonomy" id="1236220"/>
    <lineage>
        <taxon>Bacteria</taxon>
        <taxon>Bacillati</taxon>
        <taxon>Bacillota</taxon>
        <taxon>Bacilli</taxon>
        <taxon>Bacillales</taxon>
        <taxon>Thermoactinomycetaceae</taxon>
        <taxon>Melghirimyces</taxon>
    </lineage>
</organism>
<accession>A0A1G6JRV3</accession>
<dbReference type="AlphaFoldDB" id="A0A1G6JRV3"/>
<dbReference type="PANTHER" id="PTHR21198:SF2">
    <property type="entry name" value="GLUTAMATE RACEMASE"/>
    <property type="match status" value="1"/>
</dbReference>
<dbReference type="InterPro" id="IPR033134">
    <property type="entry name" value="Asp/Glu_racemase_AS_2"/>
</dbReference>
<proteinExistence type="inferred from homology"/>
<feature type="binding site" evidence="8">
    <location>
        <begin position="190"/>
        <end position="191"/>
    </location>
    <ligand>
        <name>substrate</name>
    </ligand>
</feature>
<dbReference type="PANTHER" id="PTHR21198">
    <property type="entry name" value="GLUTAMATE RACEMASE"/>
    <property type="match status" value="1"/>
</dbReference>
<dbReference type="GO" id="GO:0008881">
    <property type="term" value="F:glutamate racemase activity"/>
    <property type="evidence" value="ECO:0007669"/>
    <property type="project" value="UniProtKB-UniRule"/>
</dbReference>
<dbReference type="Pfam" id="PF01177">
    <property type="entry name" value="Asp_Glu_race"/>
    <property type="match status" value="1"/>
</dbReference>
<comment type="similarity">
    <text evidence="8">Belongs to the aspartate/glutamate racemases family.</text>
</comment>
<dbReference type="HAMAP" id="MF_00258">
    <property type="entry name" value="Glu_racemase"/>
    <property type="match status" value="1"/>
</dbReference>
<keyword evidence="4 8" id="KW-0573">Peptidoglycan synthesis</keyword>